<organism evidence="1 2">
    <name type="scientific">Halostagnicola kamekurae</name>
    <dbReference type="NCBI Taxonomy" id="619731"/>
    <lineage>
        <taxon>Archaea</taxon>
        <taxon>Methanobacteriati</taxon>
        <taxon>Methanobacteriota</taxon>
        <taxon>Stenosarchaea group</taxon>
        <taxon>Halobacteria</taxon>
        <taxon>Halobacteriales</taxon>
        <taxon>Natrialbaceae</taxon>
        <taxon>Halostagnicola</taxon>
    </lineage>
</organism>
<accession>A0A1I6UFT4</accession>
<dbReference type="EMBL" id="FOZS01000004">
    <property type="protein sequence ID" value="SFT00336.1"/>
    <property type="molecule type" value="Genomic_DNA"/>
</dbReference>
<dbReference type="Proteomes" id="UP000199199">
    <property type="component" value="Unassembled WGS sequence"/>
</dbReference>
<gene>
    <name evidence="1" type="ORF">SAMN04488556_3833</name>
</gene>
<protein>
    <submittedName>
        <fullName evidence="1">Uncharacterized protein</fullName>
    </submittedName>
</protein>
<evidence type="ECO:0000313" key="1">
    <source>
        <dbReference type="EMBL" id="SFT00336.1"/>
    </source>
</evidence>
<evidence type="ECO:0000313" key="2">
    <source>
        <dbReference type="Proteomes" id="UP000199199"/>
    </source>
</evidence>
<reference evidence="2" key="1">
    <citation type="submission" date="2016-10" db="EMBL/GenBank/DDBJ databases">
        <authorList>
            <person name="Varghese N."/>
            <person name="Submissions S."/>
        </authorList>
    </citation>
    <scope>NUCLEOTIDE SEQUENCE [LARGE SCALE GENOMIC DNA]</scope>
    <source>
        <strain evidence="2">DSM 22427</strain>
    </source>
</reference>
<sequence length="40" mass="4577">MTLTVCDECDPSLVMCEESDTILLTTQQKLYPRLNETVSR</sequence>
<dbReference type="AlphaFoldDB" id="A0A1I6UFT4"/>
<proteinExistence type="predicted"/>
<name>A0A1I6UFT4_9EURY</name>
<keyword evidence="2" id="KW-1185">Reference proteome</keyword>